<keyword evidence="2" id="KW-0472">Membrane</keyword>
<evidence type="ECO:0000313" key="3">
    <source>
        <dbReference type="EMBL" id="KAK7247936.1"/>
    </source>
</evidence>
<feature type="compositionally biased region" description="Basic residues" evidence="1">
    <location>
        <begin position="133"/>
        <end position="145"/>
    </location>
</feature>
<gene>
    <name evidence="3" type="ORF">SO694_0008507</name>
</gene>
<evidence type="ECO:0000256" key="2">
    <source>
        <dbReference type="SAM" id="Phobius"/>
    </source>
</evidence>
<name>A0ABR1G404_AURAN</name>
<accession>A0ABR1G404</accession>
<evidence type="ECO:0000313" key="4">
    <source>
        <dbReference type="Proteomes" id="UP001363151"/>
    </source>
</evidence>
<dbReference type="Proteomes" id="UP001363151">
    <property type="component" value="Unassembled WGS sequence"/>
</dbReference>
<feature type="transmembrane region" description="Helical" evidence="2">
    <location>
        <begin position="20"/>
        <end position="40"/>
    </location>
</feature>
<dbReference type="EMBL" id="JBBJCI010000123">
    <property type="protein sequence ID" value="KAK7247936.1"/>
    <property type="molecule type" value="Genomic_DNA"/>
</dbReference>
<feature type="region of interest" description="Disordered" evidence="1">
    <location>
        <begin position="265"/>
        <end position="334"/>
    </location>
</feature>
<organism evidence="3 4">
    <name type="scientific">Aureococcus anophagefferens</name>
    <name type="common">Harmful bloom alga</name>
    <dbReference type="NCBI Taxonomy" id="44056"/>
    <lineage>
        <taxon>Eukaryota</taxon>
        <taxon>Sar</taxon>
        <taxon>Stramenopiles</taxon>
        <taxon>Ochrophyta</taxon>
        <taxon>Pelagophyceae</taxon>
        <taxon>Pelagomonadales</taxon>
        <taxon>Pelagomonadaceae</taxon>
        <taxon>Aureococcus</taxon>
    </lineage>
</organism>
<feature type="compositionally biased region" description="Pro residues" evidence="1">
    <location>
        <begin position="310"/>
        <end position="327"/>
    </location>
</feature>
<reference evidence="3 4" key="1">
    <citation type="submission" date="2024-03" db="EMBL/GenBank/DDBJ databases">
        <title>Aureococcus anophagefferens CCMP1851 and Kratosvirus quantuckense: Draft genome of a second virus-susceptible host strain in the model system.</title>
        <authorList>
            <person name="Chase E."/>
            <person name="Truchon A.R."/>
            <person name="Schepens W."/>
            <person name="Wilhelm S.W."/>
        </authorList>
    </citation>
    <scope>NUCLEOTIDE SEQUENCE [LARGE SCALE GENOMIC DNA]</scope>
    <source>
        <strain evidence="3 4">CCMP1851</strain>
    </source>
</reference>
<comment type="caution">
    <text evidence="3">The sequence shown here is derived from an EMBL/GenBank/DDBJ whole genome shotgun (WGS) entry which is preliminary data.</text>
</comment>
<keyword evidence="2" id="KW-0812">Transmembrane</keyword>
<proteinExistence type="predicted"/>
<keyword evidence="2" id="KW-1133">Transmembrane helix</keyword>
<keyword evidence="4" id="KW-1185">Reference proteome</keyword>
<protein>
    <recommendedName>
        <fullName evidence="5">GATA-type domain-containing protein</fullName>
    </recommendedName>
</protein>
<evidence type="ECO:0008006" key="5">
    <source>
        <dbReference type="Google" id="ProtNLM"/>
    </source>
</evidence>
<feature type="region of interest" description="Disordered" evidence="1">
    <location>
        <begin position="102"/>
        <end position="152"/>
    </location>
</feature>
<sequence>MEKPDEASATRCNTDPYWDALGAVSCVGFVAAMSASAGGWDMPGPQQMTRGDCDRLNATEPRFKAVCLRGGTEPPRSGKYDIAGPPAARRAALLLGGEHTAPAAALKRRRSKSGDAPSFASGAKHPPGAARPPKPRRRSQRRRRAGGAGREREASVVVDVGCLPQLATIPVLPVPQYEALINFNRTKGARAAHHCVARGRGPRAAKPGDPPPAKPDVVIIPTQNKDVCKICDTVTWKHAPTQAYFKWCKGCKRFHAIHAFAGKLKASKCDESRARGRAGYMRRKDAPGARTAPGAPPQQPAAPFGDPSVGAPPQPPPPPMAPAPDANPSPSRRS</sequence>
<evidence type="ECO:0000256" key="1">
    <source>
        <dbReference type="SAM" id="MobiDB-lite"/>
    </source>
</evidence>